<dbReference type="AlphaFoldDB" id="A0A1Y2J003"/>
<reference evidence="5 6" key="1">
    <citation type="journal article" date="2015" name="Biotechnol. Biofuels">
        <title>Enhanced degradation of softwood versus hardwood by the white-rot fungus Pycnoporus coccineus.</title>
        <authorList>
            <person name="Couturier M."/>
            <person name="Navarro D."/>
            <person name="Chevret D."/>
            <person name="Henrissat B."/>
            <person name="Piumi F."/>
            <person name="Ruiz-Duenas F.J."/>
            <person name="Martinez A.T."/>
            <person name="Grigoriev I.V."/>
            <person name="Riley R."/>
            <person name="Lipzen A."/>
            <person name="Berrin J.G."/>
            <person name="Master E.R."/>
            <person name="Rosso M.N."/>
        </authorList>
    </citation>
    <scope>NUCLEOTIDE SEQUENCE [LARGE SCALE GENOMIC DNA]</scope>
    <source>
        <strain evidence="5 6">BRFM310</strain>
    </source>
</reference>
<dbReference type="EMBL" id="KZ084092">
    <property type="protein sequence ID" value="OSD05791.1"/>
    <property type="molecule type" value="Genomic_DNA"/>
</dbReference>
<proteinExistence type="predicted"/>
<dbReference type="PANTHER" id="PTHR45789">
    <property type="entry name" value="FI18025P1"/>
    <property type="match status" value="1"/>
</dbReference>
<dbReference type="SMART" id="SM00398">
    <property type="entry name" value="HMG"/>
    <property type="match status" value="1"/>
</dbReference>
<dbReference type="Pfam" id="PF00505">
    <property type="entry name" value="HMG_box"/>
    <property type="match status" value="1"/>
</dbReference>
<evidence type="ECO:0000256" key="3">
    <source>
        <dbReference type="PROSITE-ProRule" id="PRU00267"/>
    </source>
</evidence>
<accession>A0A1Y2J003</accession>
<organism evidence="5 6">
    <name type="scientific">Trametes coccinea (strain BRFM310)</name>
    <name type="common">Pycnoporus coccineus</name>
    <dbReference type="NCBI Taxonomy" id="1353009"/>
    <lineage>
        <taxon>Eukaryota</taxon>
        <taxon>Fungi</taxon>
        <taxon>Dikarya</taxon>
        <taxon>Basidiomycota</taxon>
        <taxon>Agaricomycotina</taxon>
        <taxon>Agaricomycetes</taxon>
        <taxon>Polyporales</taxon>
        <taxon>Polyporaceae</taxon>
        <taxon>Trametes</taxon>
    </lineage>
</organism>
<dbReference type="Proteomes" id="UP000193067">
    <property type="component" value="Unassembled WGS sequence"/>
</dbReference>
<feature type="DNA-binding region" description="HMG box" evidence="3">
    <location>
        <begin position="1"/>
        <end position="67"/>
    </location>
</feature>
<gene>
    <name evidence="5" type="ORF">PYCCODRAFT_1336023</name>
</gene>
<dbReference type="STRING" id="1353009.A0A1Y2J003"/>
<dbReference type="InterPro" id="IPR051356">
    <property type="entry name" value="SOX/SOX-like_TF"/>
</dbReference>
<feature type="domain" description="HMG box" evidence="4">
    <location>
        <begin position="1"/>
        <end position="67"/>
    </location>
</feature>
<evidence type="ECO:0000256" key="1">
    <source>
        <dbReference type="ARBA" id="ARBA00023125"/>
    </source>
</evidence>
<dbReference type="PROSITE" id="PS50118">
    <property type="entry name" value="HMG_BOX_2"/>
    <property type="match status" value="1"/>
</dbReference>
<evidence type="ECO:0000313" key="6">
    <source>
        <dbReference type="Proteomes" id="UP000193067"/>
    </source>
</evidence>
<dbReference type="InterPro" id="IPR036910">
    <property type="entry name" value="HMG_box_dom_sf"/>
</dbReference>
<evidence type="ECO:0000259" key="4">
    <source>
        <dbReference type="PROSITE" id="PS50118"/>
    </source>
</evidence>
<dbReference type="SUPFAM" id="SSF47095">
    <property type="entry name" value="HMG-box"/>
    <property type="match status" value="1"/>
</dbReference>
<protein>
    <submittedName>
        <fullName evidence="5">HMG-box</fullName>
    </submittedName>
</protein>
<sequence length="72" mass="8906">RPRNAFMIFRSEYCMDVKESQVEHDHRMISKILGEVWRNLEPERKEHYKQLAAEEKRVHTIKYPNYRFSPQQ</sequence>
<name>A0A1Y2J003_TRAC3</name>
<dbReference type="InterPro" id="IPR009071">
    <property type="entry name" value="HMG_box_dom"/>
</dbReference>
<dbReference type="OrthoDB" id="6247875at2759"/>
<feature type="non-terminal residue" evidence="5">
    <location>
        <position position="1"/>
    </location>
</feature>
<evidence type="ECO:0000256" key="2">
    <source>
        <dbReference type="ARBA" id="ARBA00023242"/>
    </source>
</evidence>
<dbReference type="PANTHER" id="PTHR45789:SF2">
    <property type="entry name" value="FI18025P1"/>
    <property type="match status" value="1"/>
</dbReference>
<feature type="non-terminal residue" evidence="5">
    <location>
        <position position="72"/>
    </location>
</feature>
<dbReference type="GO" id="GO:0005634">
    <property type="term" value="C:nucleus"/>
    <property type="evidence" value="ECO:0007669"/>
    <property type="project" value="UniProtKB-UniRule"/>
</dbReference>
<dbReference type="Gene3D" id="1.10.30.10">
    <property type="entry name" value="High mobility group box domain"/>
    <property type="match status" value="1"/>
</dbReference>
<dbReference type="CDD" id="cd01389">
    <property type="entry name" value="HMG-box_ROX1-like"/>
    <property type="match status" value="1"/>
</dbReference>
<dbReference type="GO" id="GO:0000978">
    <property type="term" value="F:RNA polymerase II cis-regulatory region sequence-specific DNA binding"/>
    <property type="evidence" value="ECO:0007669"/>
    <property type="project" value="TreeGrafter"/>
</dbReference>
<evidence type="ECO:0000313" key="5">
    <source>
        <dbReference type="EMBL" id="OSD05791.1"/>
    </source>
</evidence>
<keyword evidence="6" id="KW-1185">Reference proteome</keyword>
<keyword evidence="2 3" id="KW-0539">Nucleus</keyword>
<dbReference type="GO" id="GO:0000981">
    <property type="term" value="F:DNA-binding transcription factor activity, RNA polymerase II-specific"/>
    <property type="evidence" value="ECO:0007669"/>
    <property type="project" value="TreeGrafter"/>
</dbReference>
<keyword evidence="1 3" id="KW-0238">DNA-binding</keyword>